<dbReference type="GO" id="GO:0061630">
    <property type="term" value="F:ubiquitin protein ligase activity"/>
    <property type="evidence" value="ECO:0007669"/>
    <property type="project" value="InterPro"/>
</dbReference>
<evidence type="ECO:0000313" key="1">
    <source>
        <dbReference type="EMBL" id="KAK7865234.1"/>
    </source>
</evidence>
<dbReference type="GO" id="GO:0005789">
    <property type="term" value="C:endoplasmic reticulum membrane"/>
    <property type="evidence" value="ECO:0007669"/>
    <property type="project" value="TreeGrafter"/>
</dbReference>
<sequence>MILKCRKCRKIVLEPPQIVVSAHGKIVNDEEECLSVLQNSLWYLLDDTVPKWISLAVEKDNWTRGKLSCPHCKARLGSFDFVSGSKCHCQKYILPSVHIVKEKVDCSYVQM</sequence>
<organism evidence="1 2">
    <name type="scientific">Gryllus longicercus</name>
    <dbReference type="NCBI Taxonomy" id="2509291"/>
    <lineage>
        <taxon>Eukaryota</taxon>
        <taxon>Metazoa</taxon>
        <taxon>Ecdysozoa</taxon>
        <taxon>Arthropoda</taxon>
        <taxon>Hexapoda</taxon>
        <taxon>Insecta</taxon>
        <taxon>Pterygota</taxon>
        <taxon>Neoptera</taxon>
        <taxon>Polyneoptera</taxon>
        <taxon>Orthoptera</taxon>
        <taxon>Ensifera</taxon>
        <taxon>Gryllidea</taxon>
        <taxon>Grylloidea</taxon>
        <taxon>Gryllidae</taxon>
        <taxon>Gryllinae</taxon>
        <taxon>Gryllus</taxon>
    </lineage>
</organism>
<evidence type="ECO:0008006" key="3">
    <source>
        <dbReference type="Google" id="ProtNLM"/>
    </source>
</evidence>
<comment type="caution">
    <text evidence="1">The sequence shown here is derived from an EMBL/GenBank/DDBJ whole genome shotgun (WGS) entry which is preliminary data.</text>
</comment>
<dbReference type="GO" id="GO:0042415">
    <property type="term" value="P:norepinephrine metabolic process"/>
    <property type="evidence" value="ECO:0007669"/>
    <property type="project" value="TreeGrafter"/>
</dbReference>
<reference evidence="1 2" key="1">
    <citation type="submission" date="2024-03" db="EMBL/GenBank/DDBJ databases">
        <title>The genome assembly and annotation of the cricket Gryllus longicercus Weissman &amp; Gray.</title>
        <authorList>
            <person name="Szrajer S."/>
            <person name="Gray D."/>
            <person name="Ylla G."/>
        </authorList>
    </citation>
    <scope>NUCLEOTIDE SEQUENCE [LARGE SCALE GENOMIC DNA]</scope>
    <source>
        <strain evidence="1">DAG 2021-001</strain>
        <tissue evidence="1">Whole body minus gut</tissue>
    </source>
</reference>
<evidence type="ECO:0000313" key="2">
    <source>
        <dbReference type="Proteomes" id="UP001378592"/>
    </source>
</evidence>
<dbReference type="GO" id="GO:0042428">
    <property type="term" value="P:serotonin metabolic process"/>
    <property type="evidence" value="ECO:0007669"/>
    <property type="project" value="TreeGrafter"/>
</dbReference>
<proteinExistence type="predicted"/>
<dbReference type="PANTHER" id="PTHR46717:SF1">
    <property type="entry name" value="E3 UBIQUITIN-PROTEIN LIGASE RNF180"/>
    <property type="match status" value="1"/>
</dbReference>
<protein>
    <recommendedName>
        <fullName evidence="3">E3 ubiquitin-protein ligase RNF180</fullName>
    </recommendedName>
</protein>
<dbReference type="GO" id="GO:0032436">
    <property type="term" value="P:positive regulation of proteasomal ubiquitin-dependent protein catabolic process"/>
    <property type="evidence" value="ECO:0007669"/>
    <property type="project" value="TreeGrafter"/>
</dbReference>
<name>A0AAN9VHV6_9ORTH</name>
<dbReference type="Proteomes" id="UP001378592">
    <property type="component" value="Unassembled WGS sequence"/>
</dbReference>
<dbReference type="GO" id="GO:0000209">
    <property type="term" value="P:protein polyubiquitination"/>
    <property type="evidence" value="ECO:0007669"/>
    <property type="project" value="InterPro"/>
</dbReference>
<accession>A0AAN9VHV6</accession>
<dbReference type="AlphaFoldDB" id="A0AAN9VHV6"/>
<dbReference type="EMBL" id="JAZDUA010000182">
    <property type="protein sequence ID" value="KAK7865234.1"/>
    <property type="molecule type" value="Genomic_DNA"/>
</dbReference>
<dbReference type="PANTHER" id="PTHR46717">
    <property type="entry name" value="E3 UBIQUITIN-PROTEIN LIGASE RNF180"/>
    <property type="match status" value="1"/>
</dbReference>
<dbReference type="InterPro" id="IPR033263">
    <property type="entry name" value="RNF180"/>
</dbReference>
<gene>
    <name evidence="1" type="ORF">R5R35_012361</name>
</gene>
<keyword evidence="2" id="KW-1185">Reference proteome</keyword>
<dbReference type="GO" id="GO:0031624">
    <property type="term" value="F:ubiquitin conjugating enzyme binding"/>
    <property type="evidence" value="ECO:0007669"/>
    <property type="project" value="TreeGrafter"/>
</dbReference>